<dbReference type="GO" id="GO:0003676">
    <property type="term" value="F:nucleic acid binding"/>
    <property type="evidence" value="ECO:0007669"/>
    <property type="project" value="InterPro"/>
</dbReference>
<evidence type="ECO:0000256" key="1">
    <source>
        <dbReference type="ARBA" id="ARBA00022664"/>
    </source>
</evidence>
<organism evidence="4">
    <name type="scientific">Puccinia triticina (isolate 1-1 / race 1 (BBBD))</name>
    <name type="common">Brown leaf rust fungus</name>
    <dbReference type="NCBI Taxonomy" id="630390"/>
    <lineage>
        <taxon>Eukaryota</taxon>
        <taxon>Fungi</taxon>
        <taxon>Dikarya</taxon>
        <taxon>Basidiomycota</taxon>
        <taxon>Pucciniomycotina</taxon>
        <taxon>Pucciniomycetes</taxon>
        <taxon>Pucciniales</taxon>
        <taxon>Pucciniaceae</taxon>
        <taxon>Puccinia</taxon>
    </lineage>
</organism>
<proteinExistence type="predicted"/>
<dbReference type="AlphaFoldDB" id="A0A180GV20"/>
<keyword evidence="2" id="KW-0479">Metal-binding</keyword>
<gene>
    <name evidence="4" type="ORF">PTTG_05316</name>
</gene>
<evidence type="ECO:0000256" key="2">
    <source>
        <dbReference type="PROSITE-ProRule" id="PRU00047"/>
    </source>
</evidence>
<reference evidence="4" key="2">
    <citation type="submission" date="2016-05" db="EMBL/GenBank/DDBJ databases">
        <title>Comparative analysis highlights variable genome content of wheat rusts and divergence of the mating loci.</title>
        <authorList>
            <person name="Cuomo C.A."/>
            <person name="Bakkeren G."/>
            <person name="Szabo L."/>
            <person name="Khalil H."/>
            <person name="Joly D."/>
            <person name="Goldberg J."/>
            <person name="Young S."/>
            <person name="Zeng Q."/>
            <person name="Fellers J."/>
        </authorList>
    </citation>
    <scope>NUCLEOTIDE SEQUENCE [LARGE SCALE GENOMIC DNA]</scope>
    <source>
        <strain evidence="4">1-1 BBBD Race 1</strain>
    </source>
</reference>
<dbReference type="GO" id="GO:0006397">
    <property type="term" value="P:mRNA processing"/>
    <property type="evidence" value="ECO:0007669"/>
    <property type="project" value="UniProtKB-KW"/>
</dbReference>
<dbReference type="GO" id="GO:0008270">
    <property type="term" value="F:zinc ion binding"/>
    <property type="evidence" value="ECO:0007669"/>
    <property type="project" value="UniProtKB-KW"/>
</dbReference>
<dbReference type="OrthoDB" id="413361at2759"/>
<name>A0A180GV20_PUCT1</name>
<evidence type="ECO:0000259" key="3">
    <source>
        <dbReference type="PROSITE" id="PS50158"/>
    </source>
</evidence>
<evidence type="ECO:0000313" key="6">
    <source>
        <dbReference type="Proteomes" id="UP000005240"/>
    </source>
</evidence>
<evidence type="ECO:0000313" key="5">
    <source>
        <dbReference type="EnsemblFungi" id="PTTG_05316-t43_1-p1"/>
    </source>
</evidence>
<reference evidence="5 6" key="3">
    <citation type="journal article" date="2017" name="G3 (Bethesda)">
        <title>Comparative analysis highlights variable genome content of wheat rusts and divergence of the mating loci.</title>
        <authorList>
            <person name="Cuomo C.A."/>
            <person name="Bakkeren G."/>
            <person name="Khalil H.B."/>
            <person name="Panwar V."/>
            <person name="Joly D."/>
            <person name="Linning R."/>
            <person name="Sakthikumar S."/>
            <person name="Song X."/>
            <person name="Adiconis X."/>
            <person name="Fan L."/>
            <person name="Goldberg J.M."/>
            <person name="Levin J.Z."/>
            <person name="Young S."/>
            <person name="Zeng Q."/>
            <person name="Anikster Y."/>
            <person name="Bruce M."/>
            <person name="Wang M."/>
            <person name="Yin C."/>
            <person name="McCallum B."/>
            <person name="Szabo L.J."/>
            <person name="Hulbert S."/>
            <person name="Chen X."/>
            <person name="Fellers J.P."/>
        </authorList>
    </citation>
    <scope>NUCLEOTIDE SEQUENCE</scope>
    <source>
        <strain evidence="5">isolate 1-1 / race 1 (BBBD)</strain>
        <strain evidence="6">Isolate 1-1 / race 1 (BBBD)</strain>
    </source>
</reference>
<protein>
    <submittedName>
        <fullName evidence="5">CCHC-type domain-containing protein</fullName>
    </submittedName>
</protein>
<sequence length="348" mass="38800">MRPIRSPCSRSRFLINTRNRSLAIVLANIPAPQDLEVFVAHNHLKNMPARTVQNPSALISNVPVLDGNSVGFPAWRTRLEELFAIQGVHDIVVGKLLRPETDYKDKDSKPISQGSHRLYYAEESGSDWDALLDVARATLKMTLLIDLAIRYKDVKPVSTLFKTICDAYKKNTRARRMMLQDAFWTARHDPNKPIATWISRICNSASDLKSVKLSPADQQVCDRLLRGLDEAWKPIRDHLVYSLNEISLDDTIGALEAHKVSMQVPFDQAPESFASPAVAKKKKIGCWNCRKIGHHSSVCPNSAAKNKQKARFETCAGATSTVPLGNGGPSNEEDEDDDFDAEINVVWG</sequence>
<keyword evidence="2" id="KW-0863">Zinc-finger</keyword>
<dbReference type="VEuPathDB" id="FungiDB:PTTG_05316"/>
<dbReference type="Proteomes" id="UP000005240">
    <property type="component" value="Unassembled WGS sequence"/>
</dbReference>
<reference evidence="4" key="1">
    <citation type="submission" date="2009-11" db="EMBL/GenBank/DDBJ databases">
        <authorList>
            <consortium name="The Broad Institute Genome Sequencing Platform"/>
            <person name="Ward D."/>
            <person name="Feldgarden M."/>
            <person name="Earl A."/>
            <person name="Young S.K."/>
            <person name="Zeng Q."/>
            <person name="Koehrsen M."/>
            <person name="Alvarado L."/>
            <person name="Berlin A."/>
            <person name="Bochicchio J."/>
            <person name="Borenstein D."/>
            <person name="Chapman S.B."/>
            <person name="Chen Z."/>
            <person name="Engels R."/>
            <person name="Freedman E."/>
            <person name="Gellesch M."/>
            <person name="Goldberg J."/>
            <person name="Griggs A."/>
            <person name="Gujja S."/>
            <person name="Heilman E."/>
            <person name="Heiman D."/>
            <person name="Hepburn T."/>
            <person name="Howarth C."/>
            <person name="Jen D."/>
            <person name="Larson L."/>
            <person name="Lewis B."/>
            <person name="Mehta T."/>
            <person name="Park D."/>
            <person name="Pearson M."/>
            <person name="Roberts A."/>
            <person name="Saif S."/>
            <person name="Shea T."/>
            <person name="Shenoy N."/>
            <person name="Sisk P."/>
            <person name="Stolte C."/>
            <person name="Sykes S."/>
            <person name="Thomson T."/>
            <person name="Walk T."/>
            <person name="White J."/>
            <person name="Yandava C."/>
            <person name="Izard J."/>
            <person name="Baranova O.V."/>
            <person name="Blanton J.M."/>
            <person name="Tanner A.C."/>
            <person name="Dewhirst F.E."/>
            <person name="Haas B."/>
            <person name="Nusbaum C."/>
            <person name="Birren B."/>
        </authorList>
    </citation>
    <scope>NUCLEOTIDE SEQUENCE [LARGE SCALE GENOMIC DNA]</scope>
    <source>
        <strain evidence="4">1-1 BBBD Race 1</strain>
    </source>
</reference>
<keyword evidence="2" id="KW-0862">Zinc</keyword>
<dbReference type="InterPro" id="IPR001878">
    <property type="entry name" value="Znf_CCHC"/>
</dbReference>
<dbReference type="EnsemblFungi" id="PTTG_05316-t43_1">
    <property type="protein sequence ID" value="PTTG_05316-t43_1-p1"/>
    <property type="gene ID" value="PTTG_05316"/>
</dbReference>
<feature type="domain" description="CCHC-type" evidence="3">
    <location>
        <begin position="286"/>
        <end position="301"/>
    </location>
</feature>
<accession>A0A180GV20</accession>
<keyword evidence="1" id="KW-0507">mRNA processing</keyword>
<dbReference type="Pfam" id="PF14223">
    <property type="entry name" value="Retrotran_gag_2"/>
    <property type="match status" value="1"/>
</dbReference>
<evidence type="ECO:0000313" key="4">
    <source>
        <dbReference type="EMBL" id="OAV96218.1"/>
    </source>
</evidence>
<keyword evidence="6" id="KW-1185">Reference proteome</keyword>
<dbReference type="STRING" id="630390.A0A180GV20"/>
<dbReference type="InterPro" id="IPR036875">
    <property type="entry name" value="Znf_CCHC_sf"/>
</dbReference>
<reference evidence="5" key="4">
    <citation type="submission" date="2025-05" db="UniProtKB">
        <authorList>
            <consortium name="EnsemblFungi"/>
        </authorList>
    </citation>
    <scope>IDENTIFICATION</scope>
    <source>
        <strain evidence="5">isolate 1-1 / race 1 (BBBD)</strain>
    </source>
</reference>
<dbReference type="EMBL" id="ADAS02000021">
    <property type="protein sequence ID" value="OAV96218.1"/>
    <property type="molecule type" value="Genomic_DNA"/>
</dbReference>
<dbReference type="PROSITE" id="PS50158">
    <property type="entry name" value="ZF_CCHC"/>
    <property type="match status" value="1"/>
</dbReference>
<dbReference type="SUPFAM" id="SSF57756">
    <property type="entry name" value="Retrovirus zinc finger-like domains"/>
    <property type="match status" value="1"/>
</dbReference>